<sequence>MFGQDSYDERHSRKAERRKTKVKKDAGWDRWLEYDSSRSDVSIYITRLPSVFVGLRGTSSL</sequence>
<proteinExistence type="predicted"/>
<feature type="region of interest" description="Disordered" evidence="1">
    <location>
        <begin position="1"/>
        <end position="24"/>
    </location>
</feature>
<dbReference type="AlphaFoldDB" id="A0A0B6ZEE7"/>
<accession>A0A0B6ZEE7</accession>
<organism evidence="2">
    <name type="scientific">Arion vulgaris</name>
    <dbReference type="NCBI Taxonomy" id="1028688"/>
    <lineage>
        <taxon>Eukaryota</taxon>
        <taxon>Metazoa</taxon>
        <taxon>Spiralia</taxon>
        <taxon>Lophotrochozoa</taxon>
        <taxon>Mollusca</taxon>
        <taxon>Gastropoda</taxon>
        <taxon>Heterobranchia</taxon>
        <taxon>Euthyneura</taxon>
        <taxon>Panpulmonata</taxon>
        <taxon>Eupulmonata</taxon>
        <taxon>Stylommatophora</taxon>
        <taxon>Helicina</taxon>
        <taxon>Arionoidea</taxon>
        <taxon>Arionidae</taxon>
        <taxon>Arion</taxon>
    </lineage>
</organism>
<name>A0A0B6ZEE7_9EUPU</name>
<gene>
    <name evidence="2" type="primary">ORF57816</name>
</gene>
<reference evidence="2" key="1">
    <citation type="submission" date="2014-12" db="EMBL/GenBank/DDBJ databases">
        <title>Insight into the proteome of Arion vulgaris.</title>
        <authorList>
            <person name="Aradska J."/>
            <person name="Bulat T."/>
            <person name="Smidak R."/>
            <person name="Sarate P."/>
            <person name="Gangsoo J."/>
            <person name="Sialana F."/>
            <person name="Bilban M."/>
            <person name="Lubec G."/>
        </authorList>
    </citation>
    <scope>NUCLEOTIDE SEQUENCE</scope>
    <source>
        <tissue evidence="2">Skin</tissue>
    </source>
</reference>
<evidence type="ECO:0000313" key="2">
    <source>
        <dbReference type="EMBL" id="CEK66236.1"/>
    </source>
</evidence>
<dbReference type="EMBL" id="HACG01019371">
    <property type="protein sequence ID" value="CEK66236.1"/>
    <property type="molecule type" value="Transcribed_RNA"/>
</dbReference>
<evidence type="ECO:0000256" key="1">
    <source>
        <dbReference type="SAM" id="MobiDB-lite"/>
    </source>
</evidence>
<protein>
    <submittedName>
        <fullName evidence="2">Uncharacterized protein</fullName>
    </submittedName>
</protein>
<feature type="compositionally biased region" description="Basic residues" evidence="1">
    <location>
        <begin position="12"/>
        <end position="22"/>
    </location>
</feature>